<dbReference type="GeneTree" id="ENSGT01000000220566"/>
<feature type="domain" description="THD" evidence="5">
    <location>
        <begin position="39"/>
        <end position="145"/>
    </location>
</feature>
<evidence type="ECO:0000259" key="5">
    <source>
        <dbReference type="Pfam" id="PF00229"/>
    </source>
</evidence>
<evidence type="ECO:0000256" key="4">
    <source>
        <dbReference type="ARBA" id="ARBA00023136"/>
    </source>
</evidence>
<keyword evidence="3" id="KW-0202">Cytokine</keyword>
<keyword evidence="7" id="KW-1185">Reference proteome</keyword>
<evidence type="ECO:0000256" key="1">
    <source>
        <dbReference type="ARBA" id="ARBA00004370"/>
    </source>
</evidence>
<comment type="similarity">
    <text evidence="2">Belongs to the tumor necrosis factor family.</text>
</comment>
<protein>
    <recommendedName>
        <fullName evidence="5">THD domain-containing protein</fullName>
    </recommendedName>
</protein>
<dbReference type="InterPro" id="IPR008983">
    <property type="entry name" value="Tumour_necrosis_fac-like_dom"/>
</dbReference>
<dbReference type="Pfam" id="PF00229">
    <property type="entry name" value="TNF"/>
    <property type="match status" value="1"/>
</dbReference>
<keyword evidence="4" id="KW-0472">Membrane</keyword>
<dbReference type="GO" id="GO:0005615">
    <property type="term" value="C:extracellular space"/>
    <property type="evidence" value="ECO:0007669"/>
    <property type="project" value="UniProtKB-KW"/>
</dbReference>
<dbReference type="PANTHER" id="PTHR11471:SF28">
    <property type="entry name" value="DEATH LIGAND 1B-RELATED"/>
    <property type="match status" value="1"/>
</dbReference>
<comment type="subcellular location">
    <subcellularLocation>
        <location evidence="1">Membrane</location>
    </subcellularLocation>
</comment>
<dbReference type="PANTHER" id="PTHR11471">
    <property type="entry name" value="TUMOR NECROSIS FACTOR FAMILY MEMBER"/>
    <property type="match status" value="1"/>
</dbReference>
<name>A0A8C7KP53_ONCKI</name>
<dbReference type="GO" id="GO:0006955">
    <property type="term" value="P:immune response"/>
    <property type="evidence" value="ECO:0007669"/>
    <property type="project" value="InterPro"/>
</dbReference>
<dbReference type="GO" id="GO:0005125">
    <property type="term" value="F:cytokine activity"/>
    <property type="evidence" value="ECO:0007669"/>
    <property type="project" value="UniProtKB-KW"/>
</dbReference>
<dbReference type="GO" id="GO:0016020">
    <property type="term" value="C:membrane"/>
    <property type="evidence" value="ECO:0007669"/>
    <property type="project" value="UniProtKB-SubCell"/>
</dbReference>
<reference evidence="6" key="1">
    <citation type="submission" date="2025-08" db="UniProtKB">
        <authorList>
            <consortium name="Ensembl"/>
        </authorList>
    </citation>
    <scope>IDENTIFICATION</scope>
</reference>
<accession>A0A8C7KP53</accession>
<evidence type="ECO:0000313" key="6">
    <source>
        <dbReference type="Ensembl" id="ENSOKIP00005106106.1"/>
    </source>
</evidence>
<dbReference type="Ensembl" id="ENSOKIT00005113744.1">
    <property type="protein sequence ID" value="ENSOKIP00005106106.1"/>
    <property type="gene ID" value="ENSOKIG00005046636.1"/>
</dbReference>
<sequence>MTILENTEDRQHCFHSTVQACMTKLSSNTRKTCFHPVRSWGNQSFRTHLYNMTLSHGRLPIPQSGRYYLYAQVYFHYPSLTHEGGDPHGGTSSYQLVQCVYKKTSYTRPIQLLKGVGTKCWAPDTEYLHTGDEIFVSVLSPTDVHTED</sequence>
<proteinExistence type="inferred from homology"/>
<dbReference type="InterPro" id="IPR006052">
    <property type="entry name" value="TNF_dom"/>
</dbReference>
<evidence type="ECO:0000313" key="7">
    <source>
        <dbReference type="Proteomes" id="UP000694557"/>
    </source>
</evidence>
<dbReference type="AlphaFoldDB" id="A0A8C7KP53"/>
<reference evidence="6" key="2">
    <citation type="submission" date="2025-09" db="UniProtKB">
        <authorList>
            <consortium name="Ensembl"/>
        </authorList>
    </citation>
    <scope>IDENTIFICATION</scope>
</reference>
<dbReference type="GO" id="GO:0005164">
    <property type="term" value="F:tumor necrosis factor receptor binding"/>
    <property type="evidence" value="ECO:0007669"/>
    <property type="project" value="InterPro"/>
</dbReference>
<organism evidence="6 7">
    <name type="scientific">Oncorhynchus kisutch</name>
    <name type="common">Coho salmon</name>
    <name type="synonym">Salmo kisutch</name>
    <dbReference type="NCBI Taxonomy" id="8019"/>
    <lineage>
        <taxon>Eukaryota</taxon>
        <taxon>Metazoa</taxon>
        <taxon>Chordata</taxon>
        <taxon>Craniata</taxon>
        <taxon>Vertebrata</taxon>
        <taxon>Euteleostomi</taxon>
        <taxon>Actinopterygii</taxon>
        <taxon>Neopterygii</taxon>
        <taxon>Teleostei</taxon>
        <taxon>Protacanthopterygii</taxon>
        <taxon>Salmoniformes</taxon>
        <taxon>Salmonidae</taxon>
        <taxon>Salmoninae</taxon>
        <taxon>Oncorhynchus</taxon>
    </lineage>
</organism>
<evidence type="ECO:0000256" key="3">
    <source>
        <dbReference type="ARBA" id="ARBA00022514"/>
    </source>
</evidence>
<dbReference type="SUPFAM" id="SSF49842">
    <property type="entry name" value="TNF-like"/>
    <property type="match status" value="1"/>
</dbReference>
<dbReference type="Proteomes" id="UP000694557">
    <property type="component" value="Unassembled WGS sequence"/>
</dbReference>
<dbReference type="Gene3D" id="2.60.120.40">
    <property type="match status" value="1"/>
</dbReference>
<evidence type="ECO:0000256" key="2">
    <source>
        <dbReference type="ARBA" id="ARBA00008670"/>
    </source>
</evidence>